<sequence>MPRLNCLPSLPRTRLQVACIHWGDRKYTDVVKVEVWDVIDKGKPRTSSRQGLKFKNSDTQNTPEPCLDASFLDVYKGAHGVILVMDMTKSWTFDYVRRELPRIPPDLPVLILSNCRDMGHHRTVSEEEVRGFIKDEAAGRVTVDVANSVRSKRSVLQQQLKETQIELEGTVRDLSLLDGALATTDEAYNT</sequence>
<dbReference type="Proteomes" id="UP000316759">
    <property type="component" value="Unassembled WGS sequence"/>
</dbReference>
<reference evidence="1 2" key="1">
    <citation type="submission" date="2019-04" db="EMBL/GenBank/DDBJ databases">
        <title>Annotation for the trematode Fasciola gigantica.</title>
        <authorList>
            <person name="Choi Y.-J."/>
        </authorList>
    </citation>
    <scope>NUCLEOTIDE SEQUENCE [LARGE SCALE GENOMIC DNA]</scope>
    <source>
        <strain evidence="1">Uganda_cow_1</strain>
    </source>
</reference>
<dbReference type="EMBL" id="SUNJ01002134">
    <property type="protein sequence ID" value="TPP66226.1"/>
    <property type="molecule type" value="Genomic_DNA"/>
</dbReference>
<dbReference type="GO" id="GO:0005634">
    <property type="term" value="C:nucleus"/>
    <property type="evidence" value="ECO:0007669"/>
    <property type="project" value="TreeGrafter"/>
</dbReference>
<dbReference type="SUPFAM" id="SSF52540">
    <property type="entry name" value="P-loop containing nucleoside triphosphate hydrolases"/>
    <property type="match status" value="1"/>
</dbReference>
<protein>
    <submittedName>
        <fullName evidence="1">Gtp-binding protein parf partner of arf</fullName>
    </submittedName>
</protein>
<gene>
    <name evidence="1" type="ORF">FGIG_04305</name>
</gene>
<dbReference type="InterPro" id="IPR027417">
    <property type="entry name" value="P-loop_NTPase"/>
</dbReference>
<dbReference type="OrthoDB" id="207081at2759"/>
<dbReference type="PANTHER" id="PTHR14932">
    <property type="entry name" value="RAS GTPASE-RELATED"/>
    <property type="match status" value="1"/>
</dbReference>
<dbReference type="InterPro" id="IPR040385">
    <property type="entry name" value="RABL6"/>
</dbReference>
<dbReference type="PANTHER" id="PTHR14932:SF1">
    <property type="entry name" value="RAB-LIKE PROTEIN 6"/>
    <property type="match status" value="1"/>
</dbReference>
<proteinExistence type="predicted"/>
<dbReference type="GO" id="GO:0005829">
    <property type="term" value="C:cytosol"/>
    <property type="evidence" value="ECO:0007669"/>
    <property type="project" value="TreeGrafter"/>
</dbReference>
<evidence type="ECO:0000313" key="2">
    <source>
        <dbReference type="Proteomes" id="UP000316759"/>
    </source>
</evidence>
<dbReference type="Gene3D" id="3.40.50.300">
    <property type="entry name" value="P-loop containing nucleotide triphosphate hydrolases"/>
    <property type="match status" value="1"/>
</dbReference>
<name>A0A504Z0H8_FASGI</name>
<dbReference type="STRING" id="46835.A0A504Z0H8"/>
<dbReference type="AlphaFoldDB" id="A0A504Z0H8"/>
<keyword evidence="2" id="KW-1185">Reference proteome</keyword>
<comment type="caution">
    <text evidence="1">The sequence shown here is derived from an EMBL/GenBank/DDBJ whole genome shotgun (WGS) entry which is preliminary data.</text>
</comment>
<dbReference type="GO" id="GO:0005525">
    <property type="term" value="F:GTP binding"/>
    <property type="evidence" value="ECO:0007669"/>
    <property type="project" value="InterPro"/>
</dbReference>
<accession>A0A504Z0H8</accession>
<organism evidence="1 2">
    <name type="scientific">Fasciola gigantica</name>
    <name type="common">Giant liver fluke</name>
    <dbReference type="NCBI Taxonomy" id="46835"/>
    <lineage>
        <taxon>Eukaryota</taxon>
        <taxon>Metazoa</taxon>
        <taxon>Spiralia</taxon>
        <taxon>Lophotrochozoa</taxon>
        <taxon>Platyhelminthes</taxon>
        <taxon>Trematoda</taxon>
        <taxon>Digenea</taxon>
        <taxon>Plagiorchiida</taxon>
        <taxon>Echinostomata</taxon>
        <taxon>Echinostomatoidea</taxon>
        <taxon>Fasciolidae</taxon>
        <taxon>Fasciola</taxon>
    </lineage>
</organism>
<evidence type="ECO:0000313" key="1">
    <source>
        <dbReference type="EMBL" id="TPP66226.1"/>
    </source>
</evidence>